<dbReference type="InterPro" id="IPR000529">
    <property type="entry name" value="Ribosomal_bS6"/>
</dbReference>
<keyword evidence="2 7" id="KW-0699">rRNA-binding</keyword>
<dbReference type="Gene3D" id="3.30.70.60">
    <property type="match status" value="1"/>
</dbReference>
<comment type="function">
    <text evidence="7">Binds together with bS18 to 16S ribosomal RNA.</text>
</comment>
<organism evidence="8">
    <name type="scientific">uncultured bacterium</name>
    <name type="common">gcode 4</name>
    <dbReference type="NCBI Taxonomy" id="1234023"/>
    <lineage>
        <taxon>Bacteria</taxon>
        <taxon>environmental samples</taxon>
    </lineage>
</organism>
<keyword evidence="4 7" id="KW-0689">Ribosomal protein</keyword>
<dbReference type="NCBIfam" id="TIGR00166">
    <property type="entry name" value="S6"/>
    <property type="match status" value="1"/>
</dbReference>
<dbReference type="PROSITE" id="PS01048">
    <property type="entry name" value="RIBOSOMAL_S6"/>
    <property type="match status" value="1"/>
</dbReference>
<dbReference type="InterPro" id="IPR020815">
    <property type="entry name" value="Ribosomal_bS6_CS"/>
</dbReference>
<dbReference type="InterPro" id="IPR020814">
    <property type="entry name" value="Ribosomal_S6_plastid/chlpt"/>
</dbReference>
<dbReference type="GO" id="GO:0005737">
    <property type="term" value="C:cytoplasm"/>
    <property type="evidence" value="ECO:0007669"/>
    <property type="project" value="UniProtKB-ARBA"/>
</dbReference>
<gene>
    <name evidence="7" type="primary">rpsF</name>
    <name evidence="8" type="ORF">ACD_78C00135G0006</name>
</gene>
<accession>K1XIN4</accession>
<evidence type="ECO:0000313" key="8">
    <source>
        <dbReference type="EMBL" id="EKD30160.1"/>
    </source>
</evidence>
<dbReference type="GO" id="GO:0006412">
    <property type="term" value="P:translation"/>
    <property type="evidence" value="ECO:0007669"/>
    <property type="project" value="UniProtKB-UniRule"/>
</dbReference>
<dbReference type="EMBL" id="AMFJ01034135">
    <property type="protein sequence ID" value="EKD30160.1"/>
    <property type="molecule type" value="Genomic_DNA"/>
</dbReference>
<evidence type="ECO:0000256" key="4">
    <source>
        <dbReference type="ARBA" id="ARBA00022980"/>
    </source>
</evidence>
<evidence type="ECO:0000256" key="1">
    <source>
        <dbReference type="ARBA" id="ARBA00009512"/>
    </source>
</evidence>
<dbReference type="GO" id="GO:0070181">
    <property type="term" value="F:small ribosomal subunit rRNA binding"/>
    <property type="evidence" value="ECO:0007669"/>
    <property type="project" value="TreeGrafter"/>
</dbReference>
<sequence length="95" mass="10946">MRKYELMLILNPELGDAGAATLLAEVKTELEAVGTKIDKEDIWGVKDLAYKINNSKTGYYVLFNLSLEKGDFFAVTNHFNLKKDIWRNMFVRLED</sequence>
<keyword evidence="3 7" id="KW-0694">RNA-binding</keyword>
<dbReference type="GO" id="GO:0005840">
    <property type="term" value="C:ribosome"/>
    <property type="evidence" value="ECO:0007669"/>
    <property type="project" value="UniProtKB-KW"/>
</dbReference>
<dbReference type="SUPFAM" id="SSF54995">
    <property type="entry name" value="Ribosomal protein S6"/>
    <property type="match status" value="1"/>
</dbReference>
<evidence type="ECO:0000256" key="5">
    <source>
        <dbReference type="ARBA" id="ARBA00023274"/>
    </source>
</evidence>
<keyword evidence="5 7" id="KW-0687">Ribonucleoprotein</keyword>
<comment type="caution">
    <text evidence="8">The sequence shown here is derived from an EMBL/GenBank/DDBJ whole genome shotgun (WGS) entry which is preliminary data.</text>
</comment>
<dbReference type="PANTHER" id="PTHR21011:SF1">
    <property type="entry name" value="SMALL RIBOSOMAL SUBUNIT PROTEIN BS6M"/>
    <property type="match status" value="1"/>
</dbReference>
<evidence type="ECO:0000256" key="6">
    <source>
        <dbReference type="ARBA" id="ARBA00035294"/>
    </source>
</evidence>
<dbReference type="HAMAP" id="MF_00360">
    <property type="entry name" value="Ribosomal_bS6"/>
    <property type="match status" value="1"/>
</dbReference>
<dbReference type="AlphaFoldDB" id="K1XIN4"/>
<proteinExistence type="inferred from homology"/>
<evidence type="ECO:0000256" key="7">
    <source>
        <dbReference type="HAMAP-Rule" id="MF_00360"/>
    </source>
</evidence>
<comment type="similarity">
    <text evidence="1 7">Belongs to the bacterial ribosomal protein bS6 family.</text>
</comment>
<evidence type="ECO:0000256" key="2">
    <source>
        <dbReference type="ARBA" id="ARBA00022730"/>
    </source>
</evidence>
<dbReference type="Pfam" id="PF01250">
    <property type="entry name" value="Ribosomal_S6"/>
    <property type="match status" value="1"/>
</dbReference>
<protein>
    <recommendedName>
        <fullName evidence="6 7">Small ribosomal subunit protein bS6</fullName>
    </recommendedName>
</protein>
<dbReference type="InterPro" id="IPR014717">
    <property type="entry name" value="Transl_elong_EF1B/ribsomal_bS6"/>
</dbReference>
<dbReference type="GO" id="GO:0003735">
    <property type="term" value="F:structural constituent of ribosome"/>
    <property type="evidence" value="ECO:0007669"/>
    <property type="project" value="InterPro"/>
</dbReference>
<name>K1XIN4_9BACT</name>
<dbReference type="InterPro" id="IPR035980">
    <property type="entry name" value="Ribosomal_bS6_sf"/>
</dbReference>
<dbReference type="PANTHER" id="PTHR21011">
    <property type="entry name" value="MITOCHONDRIAL 28S RIBOSOMAL PROTEIN S6"/>
    <property type="match status" value="1"/>
</dbReference>
<evidence type="ECO:0000256" key="3">
    <source>
        <dbReference type="ARBA" id="ARBA00022884"/>
    </source>
</evidence>
<dbReference type="CDD" id="cd00473">
    <property type="entry name" value="bS6"/>
    <property type="match status" value="1"/>
</dbReference>
<reference evidence="8" key="1">
    <citation type="journal article" date="2012" name="Science">
        <title>Fermentation, hydrogen, and sulfur metabolism in multiple uncultivated bacterial phyla.</title>
        <authorList>
            <person name="Wrighton K.C."/>
            <person name="Thomas B.C."/>
            <person name="Sharon I."/>
            <person name="Miller C.S."/>
            <person name="Castelle C.J."/>
            <person name="VerBerkmoes N.C."/>
            <person name="Wilkins M.J."/>
            <person name="Hettich R.L."/>
            <person name="Lipton M.S."/>
            <person name="Williams K.H."/>
            <person name="Long P.E."/>
            <person name="Banfield J.F."/>
        </authorList>
    </citation>
    <scope>NUCLEOTIDE SEQUENCE [LARGE SCALE GENOMIC DNA]</scope>
</reference>
<dbReference type="GO" id="GO:1990904">
    <property type="term" value="C:ribonucleoprotein complex"/>
    <property type="evidence" value="ECO:0007669"/>
    <property type="project" value="UniProtKB-KW"/>
</dbReference>